<organism evidence="2 3">
    <name type="scientific">Aliterella atlantica CENA595</name>
    <dbReference type="NCBI Taxonomy" id="1618023"/>
    <lineage>
        <taxon>Bacteria</taxon>
        <taxon>Bacillati</taxon>
        <taxon>Cyanobacteriota</taxon>
        <taxon>Cyanophyceae</taxon>
        <taxon>Chroococcidiopsidales</taxon>
        <taxon>Aliterellaceae</taxon>
        <taxon>Aliterella</taxon>
    </lineage>
</organism>
<evidence type="ECO:0008006" key="4">
    <source>
        <dbReference type="Google" id="ProtNLM"/>
    </source>
</evidence>
<evidence type="ECO:0000313" key="2">
    <source>
        <dbReference type="EMBL" id="KJH71971.1"/>
    </source>
</evidence>
<dbReference type="AlphaFoldDB" id="A0A0D8ZXM9"/>
<protein>
    <recommendedName>
        <fullName evidence="4">CopG family transcriptional regulator</fullName>
    </recommendedName>
</protein>
<keyword evidence="1" id="KW-0175">Coiled coil</keyword>
<dbReference type="RefSeq" id="WP_045054440.1">
    <property type="nucleotide sequence ID" value="NZ_CAWMDP010000041.1"/>
</dbReference>
<sequence>MPKSDEQKAVSVYMPLDLYQQLVEFKEKENIRSDSMAINLLLRQCFGNPTPDRSDRVNRKMNQLKAEIADIASRLQQVEQKIAK</sequence>
<keyword evidence="3" id="KW-1185">Reference proteome</keyword>
<feature type="coiled-coil region" evidence="1">
    <location>
        <begin position="54"/>
        <end position="81"/>
    </location>
</feature>
<accession>A0A0D8ZXM9</accession>
<dbReference type="STRING" id="1618023.UH38_09665"/>
<dbReference type="EMBL" id="JYON01000008">
    <property type="protein sequence ID" value="KJH71971.1"/>
    <property type="molecule type" value="Genomic_DNA"/>
</dbReference>
<proteinExistence type="predicted"/>
<dbReference type="Proteomes" id="UP000032452">
    <property type="component" value="Unassembled WGS sequence"/>
</dbReference>
<name>A0A0D8ZXM9_9CYAN</name>
<gene>
    <name evidence="2" type="ORF">UH38_09665</name>
</gene>
<reference evidence="2 3" key="1">
    <citation type="submission" date="2015-02" db="EMBL/GenBank/DDBJ databases">
        <title>Draft genome of a novel marine cyanobacterium (Chroococcales) isolated from South Atlantic Ocean.</title>
        <authorList>
            <person name="Rigonato J."/>
            <person name="Alvarenga D.O."/>
            <person name="Branco L.H."/>
            <person name="Varani A.M."/>
            <person name="Brandini F.P."/>
            <person name="Fiore M.F."/>
        </authorList>
    </citation>
    <scope>NUCLEOTIDE SEQUENCE [LARGE SCALE GENOMIC DNA]</scope>
    <source>
        <strain evidence="2 3">CENA595</strain>
    </source>
</reference>
<evidence type="ECO:0000313" key="3">
    <source>
        <dbReference type="Proteomes" id="UP000032452"/>
    </source>
</evidence>
<evidence type="ECO:0000256" key="1">
    <source>
        <dbReference type="SAM" id="Coils"/>
    </source>
</evidence>
<comment type="caution">
    <text evidence="2">The sequence shown here is derived from an EMBL/GenBank/DDBJ whole genome shotgun (WGS) entry which is preliminary data.</text>
</comment>